<comment type="subcellular location">
    <subcellularLocation>
        <location evidence="1">Nucleus</location>
    </subcellularLocation>
</comment>
<feature type="region of interest" description="Disordered" evidence="6">
    <location>
        <begin position="300"/>
        <end position="335"/>
    </location>
</feature>
<dbReference type="PANTHER" id="PTHR47338:SF19">
    <property type="entry name" value="ZN(II)2CYS6 TRANSCRIPTION FACTOR (EUROFUNG)"/>
    <property type="match status" value="1"/>
</dbReference>
<feature type="domain" description="Xylanolytic transcriptional activator regulatory" evidence="7">
    <location>
        <begin position="230"/>
        <end position="313"/>
    </location>
</feature>
<dbReference type="Proteomes" id="UP001322277">
    <property type="component" value="Chromosome 6"/>
</dbReference>
<dbReference type="GO" id="GO:0003677">
    <property type="term" value="F:DNA binding"/>
    <property type="evidence" value="ECO:0007669"/>
    <property type="project" value="InterPro"/>
</dbReference>
<dbReference type="GO" id="GO:0008270">
    <property type="term" value="F:zinc ion binding"/>
    <property type="evidence" value="ECO:0007669"/>
    <property type="project" value="InterPro"/>
</dbReference>
<evidence type="ECO:0000313" key="8">
    <source>
        <dbReference type="EMBL" id="WQF84690.1"/>
    </source>
</evidence>
<feature type="region of interest" description="Disordered" evidence="6">
    <location>
        <begin position="1"/>
        <end position="26"/>
    </location>
</feature>
<evidence type="ECO:0000256" key="3">
    <source>
        <dbReference type="ARBA" id="ARBA00023015"/>
    </source>
</evidence>
<gene>
    <name evidence="8" type="ORF">CDEST_09704</name>
</gene>
<dbReference type="InterPro" id="IPR050815">
    <property type="entry name" value="TF_fung"/>
</dbReference>
<dbReference type="RefSeq" id="XP_062781914.1">
    <property type="nucleotide sequence ID" value="XM_062925863.1"/>
</dbReference>
<dbReference type="PANTHER" id="PTHR47338">
    <property type="entry name" value="ZN(II)2CYS6 TRANSCRIPTION FACTOR (EUROFUNG)-RELATED"/>
    <property type="match status" value="1"/>
</dbReference>
<dbReference type="KEGG" id="cdet:87946207"/>
<keyword evidence="9" id="KW-1185">Reference proteome</keyword>
<evidence type="ECO:0000256" key="6">
    <source>
        <dbReference type="SAM" id="MobiDB-lite"/>
    </source>
</evidence>
<name>A0AAX4INZ5_9PEZI</name>
<evidence type="ECO:0000256" key="2">
    <source>
        <dbReference type="ARBA" id="ARBA00022723"/>
    </source>
</evidence>
<dbReference type="GO" id="GO:0006351">
    <property type="term" value="P:DNA-templated transcription"/>
    <property type="evidence" value="ECO:0007669"/>
    <property type="project" value="InterPro"/>
</dbReference>
<reference evidence="9" key="1">
    <citation type="journal article" date="2023" name="bioRxiv">
        <title>Complete genome of the Medicago anthracnose fungus, Colletotrichum destructivum, reveals a mini-chromosome-like region within a core chromosome.</title>
        <authorList>
            <person name="Lapalu N."/>
            <person name="Simon A."/>
            <person name="Lu A."/>
            <person name="Plaumann P.-L."/>
            <person name="Amselem J."/>
            <person name="Pigne S."/>
            <person name="Auger A."/>
            <person name="Koch C."/>
            <person name="Dallery J.-F."/>
            <person name="O'Connell R.J."/>
        </authorList>
    </citation>
    <scope>NUCLEOTIDE SEQUENCE [LARGE SCALE GENOMIC DNA]</scope>
    <source>
        <strain evidence="9">CBS 520.97</strain>
    </source>
</reference>
<dbReference type="EMBL" id="CP137310">
    <property type="protein sequence ID" value="WQF84690.1"/>
    <property type="molecule type" value="Genomic_DNA"/>
</dbReference>
<dbReference type="AlphaFoldDB" id="A0AAX4INZ5"/>
<accession>A0AAX4INZ5</accession>
<protein>
    <recommendedName>
        <fullName evidence="7">Xylanolytic transcriptional activator regulatory domain-containing protein</fullName>
    </recommendedName>
</protein>
<dbReference type="CDD" id="cd00067">
    <property type="entry name" value="GAL4"/>
    <property type="match status" value="1"/>
</dbReference>
<dbReference type="SMART" id="SM00906">
    <property type="entry name" value="Fungal_trans"/>
    <property type="match status" value="1"/>
</dbReference>
<keyword evidence="4" id="KW-0804">Transcription</keyword>
<dbReference type="Pfam" id="PF04082">
    <property type="entry name" value="Fungal_trans"/>
    <property type="match status" value="1"/>
</dbReference>
<evidence type="ECO:0000256" key="1">
    <source>
        <dbReference type="ARBA" id="ARBA00004123"/>
    </source>
</evidence>
<dbReference type="GO" id="GO:0005634">
    <property type="term" value="C:nucleus"/>
    <property type="evidence" value="ECO:0007669"/>
    <property type="project" value="UniProtKB-SubCell"/>
</dbReference>
<sequence>MRSSLSCESCRRLPPGSTPRLRRRSKIRCVNSGTPPCTKCEKSGKLDCTLTRPQVPPTRRAAGRARRATEEAPSTSFSHDVDSQRLLVSAPQSRGPATPSSGIEHRDGREEMEGHLEQIPKDVVFIALEAFWRKFPELRVIHPSSFMESFGSTCPRESKALLATVLAMTKTQKPDSDRLRTQILFPSERYASYACDVLAACILQPPDVKVIQALLILTLYEWGTRDFHKAWMHCGIAIRMMQLLHSSRVAPFPLEIPRRSEPNSLTPAIETRTFWACFIMDCMVSSGTYNPRVLPKPEMRKLNVPRPPTSTEFALGAGSSGQPEHSGEDAAPDPANSSVYLDLDQGFGIMADGFDIYSDIMAFVFNDGRKAPGMCLPENCPWAPTSPVACWRRRLEEWRLKQHPRLHYPDNSVAAHATLGYGESFVYLNLLYYQSIVMLQREYFPFLPTMDMTPQGPIDPPILEAEAPPGWWEQSAKELFEAAAHLASILRDASECGVAVMTPFAGFCAFSSCYINLYGFRFPRITCGYGPRAEELMNSSIEYLKKFREVWDLGDGWLKTIQNGSLMYQRATSDIQRYRGRSRVDFSVLHQSIHEFRVVDRSAQHLVEINNAERSSIGTAEGDSLSEKQQQNVGFNAQGLVDATGAMDDQGLWPNWWSLMEDVDTSEIFTMT</sequence>
<proteinExistence type="predicted"/>
<dbReference type="InterPro" id="IPR001138">
    <property type="entry name" value="Zn2Cys6_DnaBD"/>
</dbReference>
<dbReference type="GO" id="GO:0000981">
    <property type="term" value="F:DNA-binding transcription factor activity, RNA polymerase II-specific"/>
    <property type="evidence" value="ECO:0007669"/>
    <property type="project" value="InterPro"/>
</dbReference>
<dbReference type="GeneID" id="87946207"/>
<keyword evidence="5" id="KW-0539">Nucleus</keyword>
<organism evidence="8 9">
    <name type="scientific">Colletotrichum destructivum</name>
    <dbReference type="NCBI Taxonomy" id="34406"/>
    <lineage>
        <taxon>Eukaryota</taxon>
        <taxon>Fungi</taxon>
        <taxon>Dikarya</taxon>
        <taxon>Ascomycota</taxon>
        <taxon>Pezizomycotina</taxon>
        <taxon>Sordariomycetes</taxon>
        <taxon>Hypocreomycetidae</taxon>
        <taxon>Glomerellales</taxon>
        <taxon>Glomerellaceae</taxon>
        <taxon>Colletotrichum</taxon>
        <taxon>Colletotrichum destructivum species complex</taxon>
    </lineage>
</organism>
<keyword evidence="3" id="KW-0805">Transcription regulation</keyword>
<dbReference type="CDD" id="cd12148">
    <property type="entry name" value="fungal_TF_MHR"/>
    <property type="match status" value="1"/>
</dbReference>
<feature type="region of interest" description="Disordered" evidence="6">
    <location>
        <begin position="51"/>
        <end position="106"/>
    </location>
</feature>
<evidence type="ECO:0000256" key="4">
    <source>
        <dbReference type="ARBA" id="ARBA00023163"/>
    </source>
</evidence>
<keyword evidence="2" id="KW-0479">Metal-binding</keyword>
<evidence type="ECO:0000256" key="5">
    <source>
        <dbReference type="ARBA" id="ARBA00023242"/>
    </source>
</evidence>
<evidence type="ECO:0000313" key="9">
    <source>
        <dbReference type="Proteomes" id="UP001322277"/>
    </source>
</evidence>
<dbReference type="InterPro" id="IPR007219">
    <property type="entry name" value="XnlR_reg_dom"/>
</dbReference>
<evidence type="ECO:0000259" key="7">
    <source>
        <dbReference type="SMART" id="SM00906"/>
    </source>
</evidence>